<evidence type="ECO:0000256" key="1">
    <source>
        <dbReference type="SAM" id="MobiDB-lite"/>
    </source>
</evidence>
<sequence length="113" mass="12333">MLTLPILSQHLEKVGKGFGTQKSGLGSRPRSTKNCEPLALDCLGWDSEGLYSTWRRFCSSEEISVLVETSSSGDQSRRGSTCEGQERVRNAEVGFGGPVTWKLDNGKRPGLTK</sequence>
<feature type="compositionally biased region" description="Polar residues" evidence="1">
    <location>
        <begin position="69"/>
        <end position="83"/>
    </location>
</feature>
<accession>A0ABQ7CBC1</accession>
<name>A0ABQ7CBC1_BRACR</name>
<reference evidence="2 3" key="1">
    <citation type="journal article" date="2020" name="BMC Genomics">
        <title>Intraspecific diversification of the crop wild relative Brassica cretica Lam. using demographic model selection.</title>
        <authorList>
            <person name="Kioukis A."/>
            <person name="Michalopoulou V.A."/>
            <person name="Briers L."/>
            <person name="Pirintsos S."/>
            <person name="Studholme D.J."/>
            <person name="Pavlidis P."/>
            <person name="Sarris P.F."/>
        </authorList>
    </citation>
    <scope>NUCLEOTIDE SEQUENCE [LARGE SCALE GENOMIC DNA]</scope>
    <source>
        <strain evidence="3">cv. PFS-1207/04</strain>
    </source>
</reference>
<evidence type="ECO:0000313" key="3">
    <source>
        <dbReference type="Proteomes" id="UP000266723"/>
    </source>
</evidence>
<protein>
    <submittedName>
        <fullName evidence="2">Uncharacterized protein</fullName>
    </submittedName>
</protein>
<comment type="caution">
    <text evidence="2">The sequence shown here is derived from an EMBL/GenBank/DDBJ whole genome shotgun (WGS) entry which is preliminary data.</text>
</comment>
<organism evidence="2 3">
    <name type="scientific">Brassica cretica</name>
    <name type="common">Mustard</name>
    <dbReference type="NCBI Taxonomy" id="69181"/>
    <lineage>
        <taxon>Eukaryota</taxon>
        <taxon>Viridiplantae</taxon>
        <taxon>Streptophyta</taxon>
        <taxon>Embryophyta</taxon>
        <taxon>Tracheophyta</taxon>
        <taxon>Spermatophyta</taxon>
        <taxon>Magnoliopsida</taxon>
        <taxon>eudicotyledons</taxon>
        <taxon>Gunneridae</taxon>
        <taxon>Pentapetalae</taxon>
        <taxon>rosids</taxon>
        <taxon>malvids</taxon>
        <taxon>Brassicales</taxon>
        <taxon>Brassicaceae</taxon>
        <taxon>Brassiceae</taxon>
        <taxon>Brassica</taxon>
    </lineage>
</organism>
<dbReference type="Proteomes" id="UP000266723">
    <property type="component" value="Unassembled WGS sequence"/>
</dbReference>
<dbReference type="EMBL" id="QGKV02000832">
    <property type="protein sequence ID" value="KAF3549275.1"/>
    <property type="molecule type" value="Genomic_DNA"/>
</dbReference>
<keyword evidence="3" id="KW-1185">Reference proteome</keyword>
<feature type="region of interest" description="Disordered" evidence="1">
    <location>
        <begin position="69"/>
        <end position="113"/>
    </location>
</feature>
<proteinExistence type="predicted"/>
<evidence type="ECO:0000313" key="2">
    <source>
        <dbReference type="EMBL" id="KAF3549275.1"/>
    </source>
</evidence>
<gene>
    <name evidence="2" type="ORF">DY000_02006325</name>
</gene>